<dbReference type="InterPro" id="IPR003587">
    <property type="entry name" value="Hint_dom_N"/>
</dbReference>
<dbReference type="PROSITE" id="PS50817">
    <property type="entry name" value="INTEIN_N_TER"/>
    <property type="match status" value="1"/>
</dbReference>
<dbReference type="GO" id="GO:0005615">
    <property type="term" value="C:extracellular space"/>
    <property type="evidence" value="ECO:0007669"/>
    <property type="project" value="TreeGrafter"/>
</dbReference>
<evidence type="ECO:0000256" key="1">
    <source>
        <dbReference type="ARBA" id="ARBA00022473"/>
    </source>
</evidence>
<dbReference type="PRINTS" id="PR00632">
    <property type="entry name" value="SONICHHOG"/>
</dbReference>
<dbReference type="Gene3D" id="2.170.16.10">
    <property type="entry name" value="Hedgehog/Intein (Hint) domain"/>
    <property type="match status" value="1"/>
</dbReference>
<evidence type="ECO:0000259" key="4">
    <source>
        <dbReference type="SMART" id="SM00306"/>
    </source>
</evidence>
<keyword evidence="2" id="KW-0732">Signal</keyword>
<evidence type="ECO:0000256" key="2">
    <source>
        <dbReference type="ARBA" id="ARBA00022729"/>
    </source>
</evidence>
<dbReference type="GO" id="GO:0016539">
    <property type="term" value="P:intein-mediated protein splicing"/>
    <property type="evidence" value="ECO:0007669"/>
    <property type="project" value="InterPro"/>
</dbReference>
<dbReference type="GO" id="GO:0048731">
    <property type="term" value="P:system development"/>
    <property type="evidence" value="ECO:0007669"/>
    <property type="project" value="UniProtKB-ARBA"/>
</dbReference>
<dbReference type="GO" id="GO:0005509">
    <property type="term" value="F:calcium ion binding"/>
    <property type="evidence" value="ECO:0007669"/>
    <property type="project" value="TreeGrafter"/>
</dbReference>
<dbReference type="EnsemblMetazoa" id="AAEL027817-RA">
    <property type="protein sequence ID" value="AAEL027817-PA"/>
    <property type="gene ID" value="AAEL027817"/>
</dbReference>
<dbReference type="InterPro" id="IPR006141">
    <property type="entry name" value="Intein_N"/>
</dbReference>
<dbReference type="GO" id="GO:0001708">
    <property type="term" value="P:cell fate specification"/>
    <property type="evidence" value="ECO:0007669"/>
    <property type="project" value="TreeGrafter"/>
</dbReference>
<proteinExistence type="predicted"/>
<dbReference type="InterPro" id="IPR001767">
    <property type="entry name" value="Hedgehog_Hint"/>
</dbReference>
<dbReference type="SMART" id="SM00305">
    <property type="entry name" value="HintC"/>
    <property type="match status" value="1"/>
</dbReference>
<evidence type="ECO:0000313" key="6">
    <source>
        <dbReference type="Proteomes" id="UP000008820"/>
    </source>
</evidence>
<dbReference type="GO" id="GO:0007267">
    <property type="term" value="P:cell-cell signaling"/>
    <property type="evidence" value="ECO:0007669"/>
    <property type="project" value="InterPro"/>
</dbReference>
<keyword evidence="1" id="KW-0217">Developmental protein</keyword>
<evidence type="ECO:0000313" key="5">
    <source>
        <dbReference type="EnsemblMetazoa" id="AAEL027817-PA"/>
    </source>
</evidence>
<dbReference type="NCBIfam" id="TIGR01445">
    <property type="entry name" value="intein_Nterm"/>
    <property type="match status" value="1"/>
</dbReference>
<sequence>MYQMSVQDITVCLFIYLVTLCNQLIGIYTQNDQFCFFFVRDKTWKQSLFLKLIGNFVFYPFSDSSQSNHASGCFTGDSTVQTSTGETRKLSELQIGEQVLSVDSSGNTVYSEVIMFMDRDTHQSREFVHIEADGGAHLTVTPAHLVMVWQKNEGKSLYLFADRIQEGDYILVNINSTIEPRKVLRISAKLSQGVYAPLTREGTIVVDSIAASCYALIDSQSVAHLSFLPYRAVQKIMNLFRSSSQSRNLSLPRHGGINWYAKTLYAIKDFVIPNDWLYH</sequence>
<keyword evidence="6" id="KW-1185">Reference proteome</keyword>
<dbReference type="GO" id="GO:0016540">
    <property type="term" value="P:protein autoprocessing"/>
    <property type="evidence" value="ECO:0007669"/>
    <property type="project" value="InterPro"/>
</dbReference>
<dbReference type="InterPro" id="IPR050387">
    <property type="entry name" value="Hedgehog_Signaling"/>
</dbReference>
<dbReference type="InterPro" id="IPR036844">
    <property type="entry name" value="Hint_dom_sf"/>
</dbReference>
<dbReference type="CDD" id="cd00081">
    <property type="entry name" value="Hint"/>
    <property type="match status" value="1"/>
</dbReference>
<feature type="domain" description="Hint" evidence="3">
    <location>
        <begin position="175"/>
        <end position="219"/>
    </location>
</feature>
<dbReference type="InterPro" id="IPR003586">
    <property type="entry name" value="Hint_dom_C"/>
</dbReference>
<dbReference type="InterPro" id="IPR001657">
    <property type="entry name" value="Hedgehog"/>
</dbReference>
<dbReference type="Pfam" id="PF01079">
    <property type="entry name" value="Hint"/>
    <property type="match status" value="1"/>
</dbReference>
<evidence type="ECO:0000259" key="3">
    <source>
        <dbReference type="SMART" id="SM00305"/>
    </source>
</evidence>
<accession>A0A903VS91</accession>
<dbReference type="SMART" id="SM00306">
    <property type="entry name" value="HintN"/>
    <property type="match status" value="1"/>
</dbReference>
<dbReference type="OrthoDB" id="5212at2759"/>
<dbReference type="GO" id="GO:0010468">
    <property type="term" value="P:regulation of gene expression"/>
    <property type="evidence" value="ECO:0007669"/>
    <property type="project" value="TreeGrafter"/>
</dbReference>
<dbReference type="GO" id="GO:0005113">
    <property type="term" value="F:patched binding"/>
    <property type="evidence" value="ECO:0007669"/>
    <property type="project" value="TreeGrafter"/>
</dbReference>
<dbReference type="AlphaFoldDB" id="A0A903VS91"/>
<dbReference type="FunFam" id="2.170.16.10:FF:000001">
    <property type="entry name" value="Indian hedgehog"/>
    <property type="match status" value="1"/>
</dbReference>
<protein>
    <submittedName>
        <fullName evidence="5">Uncharacterized protein</fullName>
    </submittedName>
</protein>
<organism evidence="5 6">
    <name type="scientific">Aedes aegypti</name>
    <name type="common">Yellowfever mosquito</name>
    <name type="synonym">Culex aegypti</name>
    <dbReference type="NCBI Taxonomy" id="7159"/>
    <lineage>
        <taxon>Eukaryota</taxon>
        <taxon>Metazoa</taxon>
        <taxon>Ecdysozoa</taxon>
        <taxon>Arthropoda</taxon>
        <taxon>Hexapoda</taxon>
        <taxon>Insecta</taxon>
        <taxon>Pterygota</taxon>
        <taxon>Neoptera</taxon>
        <taxon>Endopterygota</taxon>
        <taxon>Diptera</taxon>
        <taxon>Nematocera</taxon>
        <taxon>Culicoidea</taxon>
        <taxon>Culicidae</taxon>
        <taxon>Culicinae</taxon>
        <taxon>Aedini</taxon>
        <taxon>Aedes</taxon>
        <taxon>Stegomyia</taxon>
    </lineage>
</organism>
<dbReference type="PANTHER" id="PTHR11889:SF31">
    <property type="entry name" value="PROTEIN HEDGEHOG"/>
    <property type="match status" value="1"/>
</dbReference>
<dbReference type="Proteomes" id="UP000008820">
    <property type="component" value="Unassembled WGS sequence"/>
</dbReference>
<reference evidence="6" key="1">
    <citation type="submission" date="2017-06" db="EMBL/GenBank/DDBJ databases">
        <title>Aedes aegypti genome working group (AGWG) sequencing and assembly.</title>
        <authorList>
            <consortium name="Aedes aegypti Genome Working Group (AGWG)"/>
            <person name="Matthews B.J."/>
        </authorList>
    </citation>
    <scope>NUCLEOTIDE SEQUENCE [LARGE SCALE GENOMIC DNA]</scope>
    <source>
        <strain evidence="6">LVP_AGWG</strain>
    </source>
</reference>
<reference evidence="5" key="2">
    <citation type="submission" date="2022-10" db="UniProtKB">
        <authorList>
            <consortium name="EnsemblMetazoa"/>
        </authorList>
    </citation>
    <scope>IDENTIFICATION</scope>
    <source>
        <strain evidence="5">LVP_AGWG</strain>
    </source>
</reference>
<gene>
    <name evidence="5" type="primary">110680636</name>
</gene>
<dbReference type="PANTHER" id="PTHR11889">
    <property type="entry name" value="HEDGEHOG"/>
    <property type="match status" value="1"/>
</dbReference>
<dbReference type="GO" id="GO:0007224">
    <property type="term" value="P:smoothened signaling pathway"/>
    <property type="evidence" value="ECO:0007669"/>
    <property type="project" value="TreeGrafter"/>
</dbReference>
<dbReference type="SUPFAM" id="SSF51294">
    <property type="entry name" value="Hedgehog/intein (Hint) domain"/>
    <property type="match status" value="1"/>
</dbReference>
<name>A0A903VS91_AEDAE</name>
<feature type="domain" description="Hint" evidence="4">
    <location>
        <begin position="71"/>
        <end position="174"/>
    </location>
</feature>